<dbReference type="InterPro" id="IPR036514">
    <property type="entry name" value="SGNH_hydro_sf"/>
</dbReference>
<protein>
    <submittedName>
        <fullName evidence="2">Arylesterase</fullName>
    </submittedName>
</protein>
<dbReference type="PANTHER" id="PTHR30383">
    <property type="entry name" value="THIOESTERASE 1/PROTEASE 1/LYSOPHOSPHOLIPASE L1"/>
    <property type="match status" value="1"/>
</dbReference>
<dbReference type="RefSeq" id="WP_302715085.1">
    <property type="nucleotide sequence ID" value="NZ_JAULRT010000062.1"/>
</dbReference>
<dbReference type="EMBL" id="JAULRT010000062">
    <property type="protein sequence ID" value="MDO3383938.1"/>
    <property type="molecule type" value="Genomic_DNA"/>
</dbReference>
<comment type="caution">
    <text evidence="2">The sequence shown here is derived from an EMBL/GenBank/DDBJ whole genome shotgun (WGS) entry which is preliminary data.</text>
</comment>
<name>A0ABT8TLG2_9GAMM</name>
<sequence length="200" mass="21650">MLALLFALQAMAEPGRILVMGDSLSAGYGIDLEQGWANLLQEKLRDQGYEQRVINASVSGETTTGGRARLEKLLTTHSPTLVILELGGNDGLRGQPIKIMQSNLAAMIETAKSHEAQVLLVGIQIPPNYGARYADAFSDVFPALADEYELALVPFLLEGVALDNNLMQNDGIHPKAEAQPILLDNVWRVLEPMLAQSGSK</sequence>
<evidence type="ECO:0000313" key="3">
    <source>
        <dbReference type="Proteomes" id="UP001168380"/>
    </source>
</evidence>
<keyword evidence="3" id="KW-1185">Reference proteome</keyword>
<dbReference type="PROSITE" id="PS01098">
    <property type="entry name" value="LIPASE_GDSL_SER"/>
    <property type="match status" value="1"/>
</dbReference>
<gene>
    <name evidence="2" type="ORF">QWI16_17280</name>
</gene>
<dbReference type="CDD" id="cd01822">
    <property type="entry name" value="Lysophospholipase_L1_like"/>
    <property type="match status" value="1"/>
</dbReference>
<dbReference type="Proteomes" id="UP001168380">
    <property type="component" value="Unassembled WGS sequence"/>
</dbReference>
<organism evidence="2 3">
    <name type="scientific">Gilvimarinus algae</name>
    <dbReference type="NCBI Taxonomy" id="3058037"/>
    <lineage>
        <taxon>Bacteria</taxon>
        <taxon>Pseudomonadati</taxon>
        <taxon>Pseudomonadota</taxon>
        <taxon>Gammaproteobacteria</taxon>
        <taxon>Cellvibrionales</taxon>
        <taxon>Cellvibrionaceae</taxon>
        <taxon>Gilvimarinus</taxon>
    </lineage>
</organism>
<accession>A0ABT8TLG2</accession>
<dbReference type="InterPro" id="IPR013830">
    <property type="entry name" value="SGNH_hydro"/>
</dbReference>
<proteinExistence type="predicted"/>
<dbReference type="InterPro" id="IPR008265">
    <property type="entry name" value="Lipase_GDSL_AS"/>
</dbReference>
<evidence type="ECO:0000259" key="1">
    <source>
        <dbReference type="Pfam" id="PF13472"/>
    </source>
</evidence>
<dbReference type="Pfam" id="PF13472">
    <property type="entry name" value="Lipase_GDSL_2"/>
    <property type="match status" value="1"/>
</dbReference>
<dbReference type="SUPFAM" id="SSF52266">
    <property type="entry name" value="SGNH hydrolase"/>
    <property type="match status" value="1"/>
</dbReference>
<dbReference type="InterPro" id="IPR051532">
    <property type="entry name" value="Ester_Hydrolysis_Enzymes"/>
</dbReference>
<evidence type="ECO:0000313" key="2">
    <source>
        <dbReference type="EMBL" id="MDO3383938.1"/>
    </source>
</evidence>
<feature type="domain" description="SGNH hydrolase-type esterase" evidence="1">
    <location>
        <begin position="19"/>
        <end position="177"/>
    </location>
</feature>
<dbReference type="Gene3D" id="3.40.50.1110">
    <property type="entry name" value="SGNH hydrolase"/>
    <property type="match status" value="1"/>
</dbReference>
<reference evidence="2" key="1">
    <citation type="submission" date="2023-07" db="EMBL/GenBank/DDBJ databases">
        <title>Gilvimarinus algae sp. nov., isolated from the surface of Kelp.</title>
        <authorList>
            <person name="Sun Y.Y."/>
            <person name="Gong Y."/>
            <person name="Du Z.J."/>
        </authorList>
    </citation>
    <scope>NUCLEOTIDE SEQUENCE</scope>
    <source>
        <strain evidence="2">SDUM040014</strain>
    </source>
</reference>
<dbReference type="PANTHER" id="PTHR30383:SF24">
    <property type="entry name" value="THIOESTERASE 1_PROTEASE 1_LYSOPHOSPHOLIPASE L1"/>
    <property type="match status" value="1"/>
</dbReference>